<protein>
    <submittedName>
        <fullName evidence="1">Uncharacterized protein</fullName>
    </submittedName>
</protein>
<gene>
    <name evidence="1" type="ORF">NCTC10132_00576</name>
</gene>
<evidence type="ECO:0000313" key="2">
    <source>
        <dbReference type="Proteomes" id="UP000257559"/>
    </source>
</evidence>
<name>A0A3B0PN41_9BACT</name>
<reference evidence="2" key="1">
    <citation type="submission" date="2018-06" db="EMBL/GenBank/DDBJ databases">
        <authorList>
            <consortium name="Pathogen Informatics"/>
        </authorList>
    </citation>
    <scope>NUCLEOTIDE SEQUENCE [LARGE SCALE GENOMIC DNA]</scope>
    <source>
        <strain evidence="2">NCTC10132</strain>
    </source>
</reference>
<organism evidence="1 2">
    <name type="scientific">Mycoplasmopsis edwardii</name>
    <dbReference type="NCBI Taxonomy" id="53558"/>
    <lineage>
        <taxon>Bacteria</taxon>
        <taxon>Bacillati</taxon>
        <taxon>Mycoplasmatota</taxon>
        <taxon>Mycoplasmoidales</taxon>
        <taxon>Metamycoplasmataceae</taxon>
        <taxon>Mycoplasmopsis</taxon>
    </lineage>
</organism>
<dbReference type="AlphaFoldDB" id="A0A3B0PN41"/>
<proteinExistence type="predicted"/>
<dbReference type="KEGG" id="medw:NCTC10132_00576"/>
<dbReference type="Proteomes" id="UP000257559">
    <property type="component" value="Chromosome"/>
</dbReference>
<dbReference type="EMBL" id="LS991951">
    <property type="protein sequence ID" value="SYV97217.1"/>
    <property type="molecule type" value="Genomic_DNA"/>
</dbReference>
<feature type="non-terminal residue" evidence="1">
    <location>
        <position position="178"/>
    </location>
</feature>
<accession>A0A3B0PN41</accession>
<sequence>MINEEGNEVNLRVIAGRKILDNAVPILDDNHKKVTITENIDQYNGLSSIGNEAIFIFRLELDNHKRKLSETTPLDPASTTAKSFISIPISYKDIKQKQVIDDATFTFLQTRGDIRIHEVISKQIKDRFQFKVSLADNNLKLEIIPKYDNVLIFDKLSDHYFSLANSTFIGNVSTTLHW</sequence>
<keyword evidence="2" id="KW-1185">Reference proteome</keyword>
<evidence type="ECO:0000313" key="1">
    <source>
        <dbReference type="EMBL" id="SYV97217.1"/>
    </source>
</evidence>